<evidence type="ECO:0000313" key="6">
    <source>
        <dbReference type="EMBL" id="GCF95738.1"/>
    </source>
</evidence>
<dbReference type="InterPro" id="IPR041532">
    <property type="entry name" value="RlmI-like_PUA"/>
</dbReference>
<evidence type="ECO:0000256" key="3">
    <source>
        <dbReference type="ARBA" id="ARBA00022691"/>
    </source>
</evidence>
<evidence type="ECO:0000313" key="7">
    <source>
        <dbReference type="Proteomes" id="UP000290567"/>
    </source>
</evidence>
<dbReference type="RefSeq" id="WP_146624110.1">
    <property type="nucleotide sequence ID" value="NZ_BJCC01000037.1"/>
</dbReference>
<evidence type="ECO:0000259" key="4">
    <source>
        <dbReference type="Pfam" id="PF10672"/>
    </source>
</evidence>
<dbReference type="InterPro" id="IPR015947">
    <property type="entry name" value="PUA-like_sf"/>
</dbReference>
<protein>
    <submittedName>
        <fullName evidence="6">SAM-dependent methyltransferase</fullName>
    </submittedName>
</protein>
<keyword evidence="2 6" id="KW-0808">Transferase</keyword>
<proteinExistence type="predicted"/>
<dbReference type="EMBL" id="BJCC01000037">
    <property type="protein sequence ID" value="GCF95738.1"/>
    <property type="molecule type" value="Genomic_DNA"/>
</dbReference>
<dbReference type="Gene3D" id="3.30.750.80">
    <property type="entry name" value="RNA methyltransferase domain (HRMD) like"/>
    <property type="match status" value="1"/>
</dbReference>
<accession>A0A4P5PHD1</accession>
<dbReference type="AlphaFoldDB" id="A0A4P5PHD1"/>
<organism evidence="6 7">
    <name type="scientific">Enterococcus florum</name>
    <dbReference type="NCBI Taxonomy" id="2480627"/>
    <lineage>
        <taxon>Bacteria</taxon>
        <taxon>Bacillati</taxon>
        <taxon>Bacillota</taxon>
        <taxon>Bacilli</taxon>
        <taxon>Lactobacillales</taxon>
        <taxon>Enterococcaceae</taxon>
        <taxon>Enterococcus</taxon>
    </lineage>
</organism>
<keyword evidence="1 6" id="KW-0489">Methyltransferase</keyword>
<keyword evidence="7" id="KW-1185">Reference proteome</keyword>
<evidence type="ECO:0000256" key="2">
    <source>
        <dbReference type="ARBA" id="ARBA00022679"/>
    </source>
</evidence>
<dbReference type="Proteomes" id="UP000290567">
    <property type="component" value="Unassembled WGS sequence"/>
</dbReference>
<dbReference type="SUPFAM" id="SSF88697">
    <property type="entry name" value="PUA domain-like"/>
    <property type="match status" value="1"/>
</dbReference>
<dbReference type="InterPro" id="IPR019614">
    <property type="entry name" value="SAM-dep_methyl-trfase"/>
</dbReference>
<dbReference type="SUPFAM" id="SSF53335">
    <property type="entry name" value="S-adenosyl-L-methionine-dependent methyltransferases"/>
    <property type="match status" value="1"/>
</dbReference>
<keyword evidence="3" id="KW-0949">S-adenosyl-L-methionine</keyword>
<feature type="domain" description="RlmI-like PUA" evidence="5">
    <location>
        <begin position="3"/>
        <end position="65"/>
    </location>
</feature>
<dbReference type="CDD" id="cd02440">
    <property type="entry name" value="AdoMet_MTases"/>
    <property type="match status" value="1"/>
</dbReference>
<dbReference type="Gene3D" id="2.30.130.10">
    <property type="entry name" value="PUA domain"/>
    <property type="match status" value="1"/>
</dbReference>
<dbReference type="GO" id="GO:0003723">
    <property type="term" value="F:RNA binding"/>
    <property type="evidence" value="ECO:0007669"/>
    <property type="project" value="InterPro"/>
</dbReference>
<dbReference type="InterPro" id="IPR029063">
    <property type="entry name" value="SAM-dependent_MTases_sf"/>
</dbReference>
<dbReference type="Gene3D" id="3.40.50.150">
    <property type="entry name" value="Vaccinia Virus protein VP39"/>
    <property type="match status" value="1"/>
</dbReference>
<dbReference type="Pfam" id="PF10672">
    <property type="entry name" value="Methyltrans_SAM"/>
    <property type="match status" value="1"/>
</dbReference>
<dbReference type="GO" id="GO:0008168">
    <property type="term" value="F:methyltransferase activity"/>
    <property type="evidence" value="ECO:0007669"/>
    <property type="project" value="UniProtKB-KW"/>
</dbReference>
<comment type="caution">
    <text evidence="6">The sequence shown here is derived from an EMBL/GenBank/DDBJ whole genome shotgun (WGS) entry which is preliminary data.</text>
</comment>
<dbReference type="PANTHER" id="PTHR43042:SF3">
    <property type="entry name" value="RIBOSOMAL RNA LARGE SUBUNIT METHYLTRANSFERASE YWBD-RELATED"/>
    <property type="match status" value="1"/>
</dbReference>
<gene>
    <name evidence="6" type="ORF">NRIC_36290</name>
</gene>
<dbReference type="InterPro" id="IPR036974">
    <property type="entry name" value="PUA_sf"/>
</dbReference>
<dbReference type="CDD" id="cd11572">
    <property type="entry name" value="RlmI_M_like"/>
    <property type="match status" value="1"/>
</dbReference>
<dbReference type="GO" id="GO:0032259">
    <property type="term" value="P:methylation"/>
    <property type="evidence" value="ECO:0007669"/>
    <property type="project" value="UniProtKB-KW"/>
</dbReference>
<sequence>MEIELRKNAVKRIRSGNPLLVMDDLMIELTTFPKKWITFVDQQKKYVAAGYLGKQNKGIGWILDREQRIIDVQFLTERFQQALQRRRAYFNDAATTAFRLFNGEGDGIGGLTIDYYDGFLVLSWYNETIYDLSEAIITALNQVCPHKGMVEKIRFKSERQESRWLSGEKPAEPFIIQENGVNYAVYLDEGYMTGIFLDQREVRNRLIEGLAAGQKVLNMFSYTGAFSVAAAIGGASETTSVDLAQRSLPKTAEQFEVNGIPLDNQKIVVMDTFEYFRYAARKGLTYDVIILDPPSFARNKKKTFSVLKDYGRLIEQGVELLNRSGKLIVSTNAANFPIQKFKQVVEASLKEKDTTYQLVEEYRLPPDFAAVDQLAESNYLKVLFYDVKKKNNGDE</sequence>
<evidence type="ECO:0000259" key="5">
    <source>
        <dbReference type="Pfam" id="PF17785"/>
    </source>
</evidence>
<reference evidence="7" key="1">
    <citation type="submission" date="2019-02" db="EMBL/GenBank/DDBJ databases">
        <title>Draft genome sequence of Enterococcus sp. Gos25-1.</title>
        <authorList>
            <person name="Tanaka N."/>
            <person name="Shiwa Y."/>
            <person name="Fujita N."/>
        </authorList>
    </citation>
    <scope>NUCLEOTIDE SEQUENCE [LARGE SCALE GENOMIC DNA]</scope>
    <source>
        <strain evidence="7">Gos25-1</strain>
    </source>
</reference>
<evidence type="ECO:0000256" key="1">
    <source>
        <dbReference type="ARBA" id="ARBA00022603"/>
    </source>
</evidence>
<feature type="domain" description="S-adenosylmethionine-dependent methyltransferase" evidence="4">
    <location>
        <begin position="100"/>
        <end position="376"/>
    </location>
</feature>
<dbReference type="PANTHER" id="PTHR43042">
    <property type="entry name" value="SAM-DEPENDENT METHYLTRANSFERASE"/>
    <property type="match status" value="1"/>
</dbReference>
<dbReference type="OrthoDB" id="9805492at2"/>
<dbReference type="Pfam" id="PF17785">
    <property type="entry name" value="PUA_3"/>
    <property type="match status" value="1"/>
</dbReference>
<name>A0A4P5PHD1_9ENTE</name>